<dbReference type="PANTHER" id="PTHR28003">
    <property type="entry name" value="NUCLEOPORIN POM34"/>
    <property type="match status" value="1"/>
</dbReference>
<keyword evidence="2" id="KW-0472">Membrane</keyword>
<dbReference type="Proteomes" id="UP000053259">
    <property type="component" value="Unassembled WGS sequence"/>
</dbReference>
<evidence type="ECO:0000256" key="2">
    <source>
        <dbReference type="SAM" id="Phobius"/>
    </source>
</evidence>
<reference evidence="3 4" key="1">
    <citation type="submission" date="2015-01" db="EMBL/GenBank/DDBJ databases">
        <title>The Genome Sequence of Ochroconis gallopava CBS43764.</title>
        <authorList>
            <consortium name="The Broad Institute Genomics Platform"/>
            <person name="Cuomo C."/>
            <person name="de Hoog S."/>
            <person name="Gorbushina A."/>
            <person name="Stielow B."/>
            <person name="Teixiera M."/>
            <person name="Abouelleil A."/>
            <person name="Chapman S.B."/>
            <person name="Priest M."/>
            <person name="Young S.K."/>
            <person name="Wortman J."/>
            <person name="Nusbaum C."/>
            <person name="Birren B."/>
        </authorList>
    </citation>
    <scope>NUCLEOTIDE SEQUENCE [LARGE SCALE GENOMIC DNA]</scope>
    <source>
        <strain evidence="3 4">CBS 43764</strain>
    </source>
</reference>
<dbReference type="GeneID" id="27309988"/>
<dbReference type="GO" id="GO:0030474">
    <property type="term" value="P:spindle pole body duplication"/>
    <property type="evidence" value="ECO:0007669"/>
    <property type="project" value="TreeGrafter"/>
</dbReference>
<feature type="region of interest" description="Disordered" evidence="1">
    <location>
        <begin position="1"/>
        <end position="35"/>
    </location>
</feature>
<feature type="transmembrane region" description="Helical" evidence="2">
    <location>
        <begin position="47"/>
        <end position="70"/>
    </location>
</feature>
<feature type="region of interest" description="Disordered" evidence="1">
    <location>
        <begin position="133"/>
        <end position="232"/>
    </location>
</feature>
<dbReference type="EMBL" id="KN847533">
    <property type="protein sequence ID" value="KIW07144.1"/>
    <property type="molecule type" value="Genomic_DNA"/>
</dbReference>
<dbReference type="VEuPathDB" id="FungiDB:PV09_02015"/>
<dbReference type="OrthoDB" id="429932at2759"/>
<dbReference type="GO" id="GO:0006606">
    <property type="term" value="P:protein import into nucleus"/>
    <property type="evidence" value="ECO:0007669"/>
    <property type="project" value="TreeGrafter"/>
</dbReference>
<name>A0A0D2B7C0_9PEZI</name>
<accession>A0A0D2B7C0</accession>
<gene>
    <name evidence="3" type="ORF">PV09_02015</name>
</gene>
<dbReference type="GO" id="GO:0005640">
    <property type="term" value="C:nuclear outer membrane"/>
    <property type="evidence" value="ECO:0007669"/>
    <property type="project" value="TreeGrafter"/>
</dbReference>
<evidence type="ECO:0000313" key="3">
    <source>
        <dbReference type="EMBL" id="KIW07144.1"/>
    </source>
</evidence>
<feature type="compositionally biased region" description="Pro residues" evidence="1">
    <location>
        <begin position="20"/>
        <end position="29"/>
    </location>
</feature>
<keyword evidence="2" id="KW-1133">Transmembrane helix</keyword>
<keyword evidence="2" id="KW-0812">Transmembrane</keyword>
<evidence type="ECO:0000313" key="4">
    <source>
        <dbReference type="Proteomes" id="UP000053259"/>
    </source>
</evidence>
<evidence type="ECO:0008006" key="5">
    <source>
        <dbReference type="Google" id="ProtNLM"/>
    </source>
</evidence>
<sequence>MATQLATSTSSPALPKTPASVPPAAPTPPTGTWQHPRMKEIELRREASIFTTTKLLHTCVFAGTLGLTFWTPGAWLRALLAISPVPAALESLLIAALRLLLVFAASRCLQPFWAPVDEMTDIPLTPTQRKLLGLTPSSLPASPGAGYVTPPRYARSTPRSDSSRAAVHGSSPVGATTPFSGSPLARKAMEGGRRFSAGSSSLFDESRNGSPGSPGASPFASPSSRGASVSLNSKWLYQRGKSRLSGGLY</sequence>
<organism evidence="3 4">
    <name type="scientific">Verruconis gallopava</name>
    <dbReference type="NCBI Taxonomy" id="253628"/>
    <lineage>
        <taxon>Eukaryota</taxon>
        <taxon>Fungi</taxon>
        <taxon>Dikarya</taxon>
        <taxon>Ascomycota</taxon>
        <taxon>Pezizomycotina</taxon>
        <taxon>Dothideomycetes</taxon>
        <taxon>Pleosporomycetidae</taxon>
        <taxon>Venturiales</taxon>
        <taxon>Sympoventuriaceae</taxon>
        <taxon>Verruconis</taxon>
    </lineage>
</organism>
<protein>
    <recommendedName>
        <fullName evidence="5">Nuclear pore complex component</fullName>
    </recommendedName>
</protein>
<dbReference type="GO" id="GO:0070762">
    <property type="term" value="C:nuclear pore transmembrane ring"/>
    <property type="evidence" value="ECO:0007669"/>
    <property type="project" value="TreeGrafter"/>
</dbReference>
<dbReference type="PANTHER" id="PTHR28003:SF1">
    <property type="entry name" value="NUCLEOPORIN POM34"/>
    <property type="match status" value="1"/>
</dbReference>
<dbReference type="InParanoid" id="A0A0D2B7C0"/>
<dbReference type="InterPro" id="IPR012578">
    <property type="entry name" value="Nucl_pore_cmplx"/>
</dbReference>
<proteinExistence type="predicted"/>
<feature type="compositionally biased region" description="Low complexity" evidence="1">
    <location>
        <begin position="209"/>
        <end position="228"/>
    </location>
</feature>
<dbReference type="HOGENOM" id="CLU_044363_0_0_1"/>
<dbReference type="RefSeq" id="XP_016217013.1">
    <property type="nucleotide sequence ID" value="XM_016354997.1"/>
</dbReference>
<evidence type="ECO:0000256" key="1">
    <source>
        <dbReference type="SAM" id="MobiDB-lite"/>
    </source>
</evidence>
<feature type="compositionally biased region" description="Polar residues" evidence="1">
    <location>
        <begin position="1"/>
        <end position="12"/>
    </location>
</feature>
<dbReference type="STRING" id="253628.A0A0D2B7C0"/>
<keyword evidence="4" id="KW-1185">Reference proteome</keyword>
<feature type="transmembrane region" description="Helical" evidence="2">
    <location>
        <begin position="76"/>
        <end position="101"/>
    </location>
</feature>
<dbReference type="AlphaFoldDB" id="A0A0D2B7C0"/>